<evidence type="ECO:0000313" key="7">
    <source>
        <dbReference type="Proteomes" id="UP000343335"/>
    </source>
</evidence>
<dbReference type="Gene3D" id="3.40.190.290">
    <property type="match status" value="1"/>
</dbReference>
<dbReference type="FunFam" id="1.10.10.10:FF:000001">
    <property type="entry name" value="LysR family transcriptional regulator"/>
    <property type="match status" value="1"/>
</dbReference>
<dbReference type="Pfam" id="PF00126">
    <property type="entry name" value="HTH_1"/>
    <property type="match status" value="1"/>
</dbReference>
<dbReference type="PANTHER" id="PTHR30537:SF5">
    <property type="entry name" value="HTH-TYPE TRANSCRIPTIONAL ACTIVATOR TTDR-RELATED"/>
    <property type="match status" value="1"/>
</dbReference>
<dbReference type="InterPro" id="IPR058163">
    <property type="entry name" value="LysR-type_TF_proteobact-type"/>
</dbReference>
<dbReference type="GO" id="GO:0006351">
    <property type="term" value="P:DNA-templated transcription"/>
    <property type="evidence" value="ECO:0007669"/>
    <property type="project" value="TreeGrafter"/>
</dbReference>
<evidence type="ECO:0000256" key="1">
    <source>
        <dbReference type="ARBA" id="ARBA00009437"/>
    </source>
</evidence>
<keyword evidence="3" id="KW-0238">DNA-binding</keyword>
<dbReference type="Gene3D" id="1.10.10.10">
    <property type="entry name" value="Winged helix-like DNA-binding domain superfamily/Winged helix DNA-binding domain"/>
    <property type="match status" value="1"/>
</dbReference>
<dbReference type="SUPFAM" id="SSF53850">
    <property type="entry name" value="Periplasmic binding protein-like II"/>
    <property type="match status" value="1"/>
</dbReference>
<keyword evidence="2" id="KW-0805">Transcription regulation</keyword>
<dbReference type="AlphaFoldDB" id="A0A5E4SRI9"/>
<dbReference type="PANTHER" id="PTHR30537">
    <property type="entry name" value="HTH-TYPE TRANSCRIPTIONAL REGULATOR"/>
    <property type="match status" value="1"/>
</dbReference>
<comment type="similarity">
    <text evidence="1">Belongs to the LysR transcriptional regulatory family.</text>
</comment>
<dbReference type="Pfam" id="PF03466">
    <property type="entry name" value="LysR_substrate"/>
    <property type="match status" value="1"/>
</dbReference>
<dbReference type="Proteomes" id="UP000343335">
    <property type="component" value="Unassembled WGS sequence"/>
</dbReference>
<evidence type="ECO:0000313" key="6">
    <source>
        <dbReference type="EMBL" id="VVD77503.1"/>
    </source>
</evidence>
<dbReference type="GO" id="GO:0003700">
    <property type="term" value="F:DNA-binding transcription factor activity"/>
    <property type="evidence" value="ECO:0007669"/>
    <property type="project" value="InterPro"/>
</dbReference>
<dbReference type="SUPFAM" id="SSF46785">
    <property type="entry name" value="Winged helix' DNA-binding domain"/>
    <property type="match status" value="1"/>
</dbReference>
<dbReference type="OrthoDB" id="9786526at2"/>
<protein>
    <submittedName>
        <fullName evidence="6">LysR family transcriptional regulator</fullName>
    </submittedName>
</protein>
<evidence type="ECO:0000256" key="3">
    <source>
        <dbReference type="ARBA" id="ARBA00023125"/>
    </source>
</evidence>
<reference evidence="6 7" key="1">
    <citation type="submission" date="2019-08" db="EMBL/GenBank/DDBJ databases">
        <authorList>
            <person name="Peeters C."/>
        </authorList>
    </citation>
    <scope>NUCLEOTIDE SEQUENCE [LARGE SCALE GENOMIC DNA]</scope>
    <source>
        <strain evidence="6 7">LMG 31010</strain>
    </source>
</reference>
<feature type="domain" description="HTH lysR-type" evidence="5">
    <location>
        <begin position="1"/>
        <end position="59"/>
    </location>
</feature>
<dbReference type="InterPro" id="IPR036390">
    <property type="entry name" value="WH_DNA-bd_sf"/>
</dbReference>
<evidence type="ECO:0000256" key="4">
    <source>
        <dbReference type="ARBA" id="ARBA00023163"/>
    </source>
</evidence>
<organism evidence="6 7">
    <name type="scientific">Pandoraea commovens</name>
    <dbReference type="NCBI Taxonomy" id="2508289"/>
    <lineage>
        <taxon>Bacteria</taxon>
        <taxon>Pseudomonadati</taxon>
        <taxon>Pseudomonadota</taxon>
        <taxon>Betaproteobacteria</taxon>
        <taxon>Burkholderiales</taxon>
        <taxon>Burkholderiaceae</taxon>
        <taxon>Pandoraea</taxon>
    </lineage>
</organism>
<accession>A0A5E4SRI9</accession>
<dbReference type="PROSITE" id="PS50931">
    <property type="entry name" value="HTH_LYSR"/>
    <property type="match status" value="1"/>
</dbReference>
<name>A0A5E4SRI9_9BURK</name>
<dbReference type="InterPro" id="IPR036388">
    <property type="entry name" value="WH-like_DNA-bd_sf"/>
</dbReference>
<gene>
    <name evidence="6" type="ORF">PCO31010_00961</name>
</gene>
<dbReference type="GO" id="GO:0043565">
    <property type="term" value="F:sequence-specific DNA binding"/>
    <property type="evidence" value="ECO:0007669"/>
    <property type="project" value="TreeGrafter"/>
</dbReference>
<sequence>MDRIRDIEAFVAVVETGTFSAAADRLGVSSVMIGKHIAALETKLNARLLNRTTRKQNLTDAGTTFLQHAREILRQAALAQQSIERFQTLPQGRIRVSAPHTLGATVIAPLLARYSREHRGVHVELVLNNERVDLIEDRFDLAVRIGPLADSRLIARPIQPYQMVICGSPEYLRQSGVPRTLVDLATHRCLGHLALRSRFRWHVDGEEIMWPDTATFTSNDGHALRSAALEGAGLLLQPEVLVAQDIAQGRLVQVLGDVLPPPRPAHLVYLEDGGPRPKLTGLVNLILDAIGLPTGDRTPAISSDYAVKRESAHRTVSSTVSPQLSHA</sequence>
<keyword evidence="4" id="KW-0804">Transcription</keyword>
<proteinExistence type="inferred from homology"/>
<dbReference type="InterPro" id="IPR000847">
    <property type="entry name" value="LysR_HTH_N"/>
</dbReference>
<dbReference type="EMBL" id="CABPSA010000001">
    <property type="protein sequence ID" value="VVD77503.1"/>
    <property type="molecule type" value="Genomic_DNA"/>
</dbReference>
<dbReference type="InterPro" id="IPR005119">
    <property type="entry name" value="LysR_subst-bd"/>
</dbReference>
<evidence type="ECO:0000256" key="2">
    <source>
        <dbReference type="ARBA" id="ARBA00023015"/>
    </source>
</evidence>
<evidence type="ECO:0000259" key="5">
    <source>
        <dbReference type="PROSITE" id="PS50931"/>
    </source>
</evidence>
<dbReference type="RefSeq" id="WP_150663173.1">
    <property type="nucleotide sequence ID" value="NZ_CABPSA010000001.1"/>
</dbReference>